<feature type="signal peptide" evidence="3">
    <location>
        <begin position="1"/>
        <end position="18"/>
    </location>
</feature>
<dbReference type="Gene3D" id="2.80.10.50">
    <property type="match status" value="1"/>
</dbReference>
<dbReference type="PANTHER" id="PTHR36129:SF3">
    <property type="match status" value="1"/>
</dbReference>
<dbReference type="SUPFAM" id="SSF50370">
    <property type="entry name" value="Ricin B-like lectins"/>
    <property type="match status" value="1"/>
</dbReference>
<name>A0AA47MBJ2_MERPO</name>
<keyword evidence="2" id="KW-0472">Membrane</keyword>
<dbReference type="PROSITE" id="PS50231">
    <property type="entry name" value="RICIN_B_LECTIN"/>
    <property type="match status" value="1"/>
</dbReference>
<dbReference type="PANTHER" id="PTHR36129">
    <property type="entry name" value="ORGANIC SOLUTE TRANSPORTER SUBUNIT BETA-RELATED"/>
    <property type="match status" value="1"/>
</dbReference>
<feature type="compositionally biased region" description="Basic and acidic residues" evidence="1">
    <location>
        <begin position="370"/>
        <end position="387"/>
    </location>
</feature>
<gene>
    <name evidence="4" type="primary">Slc51b</name>
    <name evidence="4" type="ORF">N1851_026680</name>
</gene>
<organism evidence="4 5">
    <name type="scientific">Merluccius polli</name>
    <name type="common">Benguela hake</name>
    <name type="synonym">Merluccius cadenati</name>
    <dbReference type="NCBI Taxonomy" id="89951"/>
    <lineage>
        <taxon>Eukaryota</taxon>
        <taxon>Metazoa</taxon>
        <taxon>Chordata</taxon>
        <taxon>Craniata</taxon>
        <taxon>Vertebrata</taxon>
        <taxon>Euteleostomi</taxon>
        <taxon>Actinopterygii</taxon>
        <taxon>Neopterygii</taxon>
        <taxon>Teleostei</taxon>
        <taxon>Neoteleostei</taxon>
        <taxon>Acanthomorphata</taxon>
        <taxon>Zeiogadaria</taxon>
        <taxon>Gadariae</taxon>
        <taxon>Gadiformes</taxon>
        <taxon>Gadoidei</taxon>
        <taxon>Merlucciidae</taxon>
        <taxon>Merluccius</taxon>
    </lineage>
</organism>
<proteinExistence type="predicted"/>
<protein>
    <submittedName>
        <fullName evidence="4">Organic solute transporter subunit beta</fullName>
    </submittedName>
</protein>
<dbReference type="Proteomes" id="UP001174136">
    <property type="component" value="Unassembled WGS sequence"/>
</dbReference>
<keyword evidence="2" id="KW-1133">Transmembrane helix</keyword>
<feature type="compositionally biased region" description="Acidic residues" evidence="1">
    <location>
        <begin position="356"/>
        <end position="369"/>
    </location>
</feature>
<accession>A0AA47MBJ2</accession>
<keyword evidence="3" id="KW-0732">Signal</keyword>
<dbReference type="InterPro" id="IPR029387">
    <property type="entry name" value="OSTbeta"/>
</dbReference>
<reference evidence="4" key="1">
    <citation type="journal article" date="2023" name="Front. Mar. Sci.">
        <title>A new Merluccius polli reference genome to investigate the effects of global change in West African waters.</title>
        <authorList>
            <person name="Mateo J.L."/>
            <person name="Blanco-Fernandez C."/>
            <person name="Garcia-Vazquez E."/>
            <person name="Machado-Schiaffino G."/>
        </authorList>
    </citation>
    <scope>NUCLEOTIDE SEQUENCE</scope>
    <source>
        <strain evidence="4">C29</strain>
        <tissue evidence="4">Fin</tissue>
    </source>
</reference>
<sequence>MLHAWIAMLVLCNHEVRGFLIHNTQHSLCLEDRSGPGAGAGAVGLGACNLDSQLQQWVWWNRRTLKNLGSDRCLAGRGADRVRTVGCQEEEEGAGGGQGGAAAAAAAAKEEEEEEVLWDCEGGRLISVSSSLELSLDDSLSPTLALKSKRSGKWRSLDEGDICQESLRSKRASKGAEEFETPGEGQELTEEQRRFLVWYYRTEDSTTWRLVMLGLSFVCLLVGFLLLGMGSMANKSRRKIAAYKAAAASAHREELLSLTKLQGQPDLEAGSQGLSPPDLEAGSQGLSPPDLEAGSQGLSPPDLEAGSQGLSPPDLEAGSQGLSPPAWCEGGDCASPGDILVTWRDGNVSSLYPDPPPEEQEEEQEEEEKEEHIELSPDIKESRREESVEKEEEEEERGVCNDEGVQQMNGPL</sequence>
<feature type="transmembrane region" description="Helical" evidence="2">
    <location>
        <begin position="210"/>
        <end position="229"/>
    </location>
</feature>
<dbReference type="InterPro" id="IPR052678">
    <property type="entry name" value="OST-beta_subunit"/>
</dbReference>
<evidence type="ECO:0000313" key="5">
    <source>
        <dbReference type="Proteomes" id="UP001174136"/>
    </source>
</evidence>
<dbReference type="InterPro" id="IPR035992">
    <property type="entry name" value="Ricin_B-like_lectins"/>
</dbReference>
<evidence type="ECO:0000313" key="4">
    <source>
        <dbReference type="EMBL" id="KAK0137125.1"/>
    </source>
</evidence>
<dbReference type="GO" id="GO:0015721">
    <property type="term" value="P:bile acid and bile salt transport"/>
    <property type="evidence" value="ECO:0007669"/>
    <property type="project" value="InterPro"/>
</dbReference>
<dbReference type="AlphaFoldDB" id="A0AA47MBJ2"/>
<dbReference type="GO" id="GO:0046982">
    <property type="term" value="F:protein heterodimerization activity"/>
    <property type="evidence" value="ECO:0007669"/>
    <property type="project" value="InterPro"/>
</dbReference>
<keyword evidence="5" id="KW-1185">Reference proteome</keyword>
<dbReference type="Pfam" id="PF15048">
    <property type="entry name" value="OSTbeta"/>
    <property type="match status" value="1"/>
</dbReference>
<dbReference type="EMBL" id="JAOPHQ010004971">
    <property type="protein sequence ID" value="KAK0137125.1"/>
    <property type="molecule type" value="Genomic_DNA"/>
</dbReference>
<feature type="region of interest" description="Disordered" evidence="1">
    <location>
        <begin position="266"/>
        <end position="412"/>
    </location>
</feature>
<comment type="caution">
    <text evidence="4">The sequence shown here is derived from an EMBL/GenBank/DDBJ whole genome shotgun (WGS) entry which is preliminary data.</text>
</comment>
<evidence type="ECO:0000256" key="3">
    <source>
        <dbReference type="SAM" id="SignalP"/>
    </source>
</evidence>
<keyword evidence="2" id="KW-0812">Transmembrane</keyword>
<evidence type="ECO:0000256" key="1">
    <source>
        <dbReference type="SAM" id="MobiDB-lite"/>
    </source>
</evidence>
<dbReference type="GO" id="GO:0005886">
    <property type="term" value="C:plasma membrane"/>
    <property type="evidence" value="ECO:0007669"/>
    <property type="project" value="InterPro"/>
</dbReference>
<feature type="chain" id="PRO_5041240664" evidence="3">
    <location>
        <begin position="19"/>
        <end position="412"/>
    </location>
</feature>
<dbReference type="GO" id="GO:0022857">
    <property type="term" value="F:transmembrane transporter activity"/>
    <property type="evidence" value="ECO:0007669"/>
    <property type="project" value="InterPro"/>
</dbReference>
<evidence type="ECO:0000256" key="2">
    <source>
        <dbReference type="SAM" id="Phobius"/>
    </source>
</evidence>